<dbReference type="RefSeq" id="WP_184045609.1">
    <property type="nucleotide sequence ID" value="NZ_JACIGK010000018.1"/>
</dbReference>
<evidence type="ECO:0000313" key="2">
    <source>
        <dbReference type="Proteomes" id="UP000554286"/>
    </source>
</evidence>
<proteinExistence type="predicted"/>
<comment type="caution">
    <text evidence="1">The sequence shown here is derived from an EMBL/GenBank/DDBJ whole genome shotgun (WGS) entry which is preliminary data.</text>
</comment>
<dbReference type="EMBL" id="JACIGK010000018">
    <property type="protein sequence ID" value="MBB4266817.1"/>
    <property type="molecule type" value="Genomic_DNA"/>
</dbReference>
<dbReference type="InterPro" id="IPR008949">
    <property type="entry name" value="Isoprenoid_synthase_dom_sf"/>
</dbReference>
<dbReference type="GO" id="GO:0016740">
    <property type="term" value="F:transferase activity"/>
    <property type="evidence" value="ECO:0007669"/>
    <property type="project" value="UniProtKB-KW"/>
</dbReference>
<gene>
    <name evidence="1" type="ORF">GGD89_002453</name>
</gene>
<dbReference type="Pfam" id="PF00494">
    <property type="entry name" value="SQS_PSY"/>
    <property type="match status" value="1"/>
</dbReference>
<accession>A0A7W6REG6</accession>
<organism evidence="1 2">
    <name type="scientific">Roseospira visakhapatnamensis</name>
    <dbReference type="NCBI Taxonomy" id="390880"/>
    <lineage>
        <taxon>Bacteria</taxon>
        <taxon>Pseudomonadati</taxon>
        <taxon>Pseudomonadota</taxon>
        <taxon>Alphaproteobacteria</taxon>
        <taxon>Rhodospirillales</taxon>
        <taxon>Rhodospirillaceae</taxon>
        <taxon>Roseospira</taxon>
    </lineage>
</organism>
<evidence type="ECO:0000313" key="1">
    <source>
        <dbReference type="EMBL" id="MBB4266817.1"/>
    </source>
</evidence>
<dbReference type="InterPro" id="IPR002060">
    <property type="entry name" value="Squ/phyt_synthse"/>
</dbReference>
<sequence length="298" mass="31538">MIDRTAQVRLSPPATVVRQADPDRFVLVMMAPPARREALFALLALNVEAARIPETVSEPLLGAMRLRYWRDVIAAADPEAAATSGNPVAEALVREVLATPDAASVGERRRLLDSLLDGWSEALGADPPADGAAARRHAGAIGGSVWDLAGLLLGVMPSDGETRAALRHVGTAWLLLGVARATPVLLRRGRVRLPLDALARAGVSADAVLNGADRDRVGIRAGVAALTALALAELTVAGARRDRLDRRARPLLRQAIHGRHLARVLARHDHDPFAAGARLDHVPLLRLLLSTVTGGQGL</sequence>
<keyword evidence="1" id="KW-0808">Transferase</keyword>
<dbReference type="SUPFAM" id="SSF48576">
    <property type="entry name" value="Terpenoid synthases"/>
    <property type="match status" value="1"/>
</dbReference>
<protein>
    <submittedName>
        <fullName evidence="1">Phytoene synthase</fullName>
        <ecNumber evidence="1">2.5.1.32</ecNumber>
    </submittedName>
</protein>
<reference evidence="1 2" key="1">
    <citation type="submission" date="2020-08" db="EMBL/GenBank/DDBJ databases">
        <title>Genome sequencing of Purple Non-Sulfur Bacteria from various extreme environments.</title>
        <authorList>
            <person name="Mayer M."/>
        </authorList>
    </citation>
    <scope>NUCLEOTIDE SEQUENCE [LARGE SCALE GENOMIC DNA]</scope>
    <source>
        <strain evidence="1 2">JA131</strain>
    </source>
</reference>
<dbReference type="AlphaFoldDB" id="A0A7W6REG6"/>
<dbReference type="EC" id="2.5.1.32" evidence="1"/>
<dbReference type="Gene3D" id="1.10.600.10">
    <property type="entry name" value="Farnesyl Diphosphate Synthase"/>
    <property type="match status" value="1"/>
</dbReference>
<dbReference type="Proteomes" id="UP000554286">
    <property type="component" value="Unassembled WGS sequence"/>
</dbReference>
<keyword evidence="2" id="KW-1185">Reference proteome</keyword>
<name>A0A7W6REG6_9PROT</name>